<evidence type="ECO:0000256" key="2">
    <source>
        <dbReference type="ARBA" id="ARBA00007424"/>
    </source>
</evidence>
<dbReference type="GO" id="GO:0009349">
    <property type="term" value="C:riboflavin synthase complex"/>
    <property type="evidence" value="ECO:0007669"/>
    <property type="project" value="UniProtKB-UniRule"/>
</dbReference>
<comment type="function">
    <text evidence="7">Catalyzes the formation of 6,7-dimethyl-8-ribityllumazine by condensation of 5-amino-6-(D-ribitylamino)uracil with 3,4-dihydroxy-2-butanone 4-phosphate. This is the penultimate step in the biosynthesis of riboflavin.</text>
</comment>
<evidence type="ECO:0000256" key="1">
    <source>
        <dbReference type="ARBA" id="ARBA00004917"/>
    </source>
</evidence>
<feature type="region of interest" description="Disordered" evidence="8">
    <location>
        <begin position="122"/>
        <end position="156"/>
    </location>
</feature>
<feature type="binding site" evidence="7">
    <location>
        <begin position="264"/>
        <end position="266"/>
    </location>
    <ligand>
        <name>5-amino-6-(D-ribitylamino)uracil</name>
        <dbReference type="ChEBI" id="CHEBI:15934"/>
    </ligand>
</feature>
<keyword evidence="5 7" id="KW-0808">Transferase</keyword>
<reference evidence="9 10" key="1">
    <citation type="submission" date="2016-10" db="EMBL/GenBank/DDBJ databases">
        <authorList>
            <person name="de Groot N.N."/>
        </authorList>
    </citation>
    <scope>NUCLEOTIDE SEQUENCE [LARGE SCALE GENOMIC DNA]</scope>
    <source>
        <strain evidence="9 10">AB35.6</strain>
    </source>
</reference>
<comment type="catalytic activity">
    <reaction evidence="6 7">
        <text>(2S)-2-hydroxy-3-oxobutyl phosphate + 5-amino-6-(D-ribitylamino)uracil = 6,7-dimethyl-8-(1-D-ribityl)lumazine + phosphate + 2 H2O + H(+)</text>
        <dbReference type="Rhea" id="RHEA:26152"/>
        <dbReference type="ChEBI" id="CHEBI:15377"/>
        <dbReference type="ChEBI" id="CHEBI:15378"/>
        <dbReference type="ChEBI" id="CHEBI:15934"/>
        <dbReference type="ChEBI" id="CHEBI:43474"/>
        <dbReference type="ChEBI" id="CHEBI:58201"/>
        <dbReference type="ChEBI" id="CHEBI:58830"/>
        <dbReference type="EC" id="2.5.1.78"/>
    </reaction>
</comment>
<dbReference type="GO" id="GO:0000906">
    <property type="term" value="F:6,7-dimethyl-8-ribityllumazine synthase activity"/>
    <property type="evidence" value="ECO:0007669"/>
    <property type="project" value="UniProtKB-UniRule"/>
</dbReference>
<evidence type="ECO:0000256" key="8">
    <source>
        <dbReference type="SAM" id="MobiDB-lite"/>
    </source>
</evidence>
<protein>
    <recommendedName>
        <fullName evidence="3 7">6,7-dimethyl-8-ribityllumazine synthase</fullName>
        <shortName evidence="7">DMRL synthase</shortName>
        <shortName evidence="7">LS</shortName>
        <shortName evidence="7">Lumazine synthase</shortName>
        <ecNumber evidence="3 7">2.5.1.78</ecNumber>
    </recommendedName>
</protein>
<dbReference type="NCBIfam" id="TIGR00114">
    <property type="entry name" value="lumazine-synth"/>
    <property type="match status" value="1"/>
</dbReference>
<feature type="binding site" evidence="7">
    <location>
        <begin position="269"/>
        <end position="270"/>
    </location>
    <ligand>
        <name>(2S)-2-hydroxy-3-oxobutyl phosphate</name>
        <dbReference type="ChEBI" id="CHEBI:58830"/>
    </ligand>
</feature>
<dbReference type="InterPro" id="IPR034964">
    <property type="entry name" value="LS"/>
</dbReference>
<dbReference type="RefSeq" id="WP_074654650.1">
    <property type="nucleotide sequence ID" value="NZ_FNSD01000001.1"/>
</dbReference>
<comment type="similarity">
    <text evidence="2 7">Belongs to the DMRL synthase family.</text>
</comment>
<comment type="pathway">
    <text evidence="1 7">Cofactor biosynthesis; riboflavin biosynthesis; riboflavin from 2-hydroxy-3-oxobutyl phosphate and 5-amino-6-(D-ribitylamino)uracil: step 1/2.</text>
</comment>
<dbReference type="GO" id="GO:0005829">
    <property type="term" value="C:cytosol"/>
    <property type="evidence" value="ECO:0007669"/>
    <property type="project" value="TreeGrafter"/>
</dbReference>
<dbReference type="GO" id="GO:0009231">
    <property type="term" value="P:riboflavin biosynthetic process"/>
    <property type="evidence" value="ECO:0007669"/>
    <property type="project" value="UniProtKB-UniRule"/>
</dbReference>
<proteinExistence type="inferred from homology"/>
<dbReference type="Pfam" id="PF00885">
    <property type="entry name" value="DMRL_synthase"/>
    <property type="match status" value="1"/>
</dbReference>
<dbReference type="CDD" id="cd09209">
    <property type="entry name" value="Lumazine_synthase-I"/>
    <property type="match status" value="1"/>
</dbReference>
<dbReference type="PANTHER" id="PTHR21058">
    <property type="entry name" value="6,7-DIMETHYL-8-RIBITYLLUMAZINE SYNTHASE DMRL SYNTHASE LUMAZINE SYNTHASE"/>
    <property type="match status" value="1"/>
</dbReference>
<name>A0A1H4QGQ7_9BACT</name>
<evidence type="ECO:0000256" key="4">
    <source>
        <dbReference type="ARBA" id="ARBA00022619"/>
    </source>
</evidence>
<feature type="compositionally biased region" description="Polar residues" evidence="8">
    <location>
        <begin position="122"/>
        <end position="136"/>
    </location>
</feature>
<dbReference type="Proteomes" id="UP000182409">
    <property type="component" value="Unassembled WGS sequence"/>
</dbReference>
<keyword evidence="4 7" id="KW-0686">Riboflavin biosynthesis</keyword>
<dbReference type="OrthoDB" id="9809709at2"/>
<dbReference type="HAMAP" id="MF_00178">
    <property type="entry name" value="Lumazine_synth"/>
    <property type="match status" value="1"/>
</dbReference>
<dbReference type="EC" id="2.5.1.78" evidence="3 7"/>
<evidence type="ECO:0000313" key="10">
    <source>
        <dbReference type="Proteomes" id="UP000182409"/>
    </source>
</evidence>
<evidence type="ECO:0000256" key="6">
    <source>
        <dbReference type="ARBA" id="ARBA00048785"/>
    </source>
</evidence>
<dbReference type="SUPFAM" id="SSF52121">
    <property type="entry name" value="Lumazine synthase"/>
    <property type="match status" value="1"/>
</dbReference>
<feature type="active site" description="Proton donor" evidence="7">
    <location>
        <position position="272"/>
    </location>
</feature>
<evidence type="ECO:0000256" key="7">
    <source>
        <dbReference type="HAMAP-Rule" id="MF_00178"/>
    </source>
</evidence>
<feature type="binding site" evidence="7">
    <location>
        <position position="311"/>
    </location>
    <ligand>
        <name>(2S)-2-hydroxy-3-oxobutyl phosphate</name>
        <dbReference type="ChEBI" id="CHEBI:58830"/>
    </ligand>
</feature>
<evidence type="ECO:0000313" key="9">
    <source>
        <dbReference type="EMBL" id="SEC18698.1"/>
    </source>
</evidence>
<feature type="binding site" evidence="7">
    <location>
        <position position="297"/>
    </location>
    <ligand>
        <name>5-amino-6-(D-ribitylamino)uracil</name>
        <dbReference type="ChEBI" id="CHEBI:15934"/>
    </ligand>
</feature>
<evidence type="ECO:0000256" key="3">
    <source>
        <dbReference type="ARBA" id="ARBA00012664"/>
    </source>
</evidence>
<organism evidence="9 10">
    <name type="scientific">Terriglobus roseus</name>
    <dbReference type="NCBI Taxonomy" id="392734"/>
    <lineage>
        <taxon>Bacteria</taxon>
        <taxon>Pseudomonadati</taxon>
        <taxon>Acidobacteriota</taxon>
        <taxon>Terriglobia</taxon>
        <taxon>Terriglobales</taxon>
        <taxon>Acidobacteriaceae</taxon>
        <taxon>Terriglobus</taxon>
    </lineage>
</organism>
<accession>A0A1H4QGQ7</accession>
<evidence type="ECO:0000256" key="5">
    <source>
        <dbReference type="ARBA" id="ARBA00022679"/>
    </source>
</evidence>
<dbReference type="AlphaFoldDB" id="A0A1H4QGQ7"/>
<dbReference type="InterPro" id="IPR002180">
    <property type="entry name" value="LS/RS"/>
</dbReference>
<dbReference type="EMBL" id="FNSD01000001">
    <property type="protein sequence ID" value="SEC18698.1"/>
    <property type="molecule type" value="Genomic_DNA"/>
</dbReference>
<feature type="binding site" evidence="7">
    <location>
        <position position="200"/>
    </location>
    <ligand>
        <name>5-amino-6-(D-ribitylamino)uracil</name>
        <dbReference type="ChEBI" id="CHEBI:15934"/>
    </ligand>
</feature>
<dbReference type="InterPro" id="IPR036467">
    <property type="entry name" value="LS/RS_sf"/>
</dbReference>
<feature type="binding site" evidence="7">
    <location>
        <begin position="234"/>
        <end position="236"/>
    </location>
    <ligand>
        <name>5-amino-6-(D-ribitylamino)uracil</name>
        <dbReference type="ChEBI" id="CHEBI:15934"/>
    </ligand>
</feature>
<gene>
    <name evidence="7" type="primary">ribH</name>
    <name evidence="9" type="ORF">SAMN05443244_2866</name>
</gene>
<dbReference type="Gene3D" id="3.40.50.960">
    <property type="entry name" value="Lumazine/riboflavin synthase"/>
    <property type="match status" value="1"/>
</dbReference>
<sequence length="370" mass="39026">MIKGLTVVKPVASAAAWERLSSLFAELGFEPGRGWDDGTGKGASFLAPVGNAEFVTGRMPGVPELLVECTQIDIVHGIVKRWLAAEARTEEISLRLSEVVETHWKSRMFTVDLSDSLPSTFLASQQNAGPSTSLRSAQDDKSVGGTSGLRFAQDDKSVGGSGPLQFGFWEREDVLAGLPVAVEGDLSAAGMKFGIVTARWNAVITDRLLQGSLDGILRSGGRRDDIDIVRVPGAWEVPAAARMMADLRDADGKRKYDAIITLGCLLRGETAHYEAIYNEAARGIGQSQQETGIPHAFGVLTCETLEQALNRAGVKAGNKGFEAAVAAIEMVSIARKIGHAAAGEHDGSGVSAGRAAQADVDRAVALEGGK</sequence>
<dbReference type="UniPathway" id="UPA00275">
    <property type="reaction ID" value="UER00404"/>
</dbReference>
<dbReference type="PANTHER" id="PTHR21058:SF0">
    <property type="entry name" value="6,7-DIMETHYL-8-RIBITYLLUMAZINE SYNTHASE"/>
    <property type="match status" value="1"/>
</dbReference>